<accession>A0A0K1EAH7</accession>
<dbReference type="KEGG" id="ccro:CMC5_017040"/>
<feature type="domain" description="CBM3" evidence="1">
    <location>
        <begin position="105"/>
        <end position="255"/>
    </location>
</feature>
<dbReference type="SMART" id="SM01067">
    <property type="entry name" value="CBM_3"/>
    <property type="match status" value="1"/>
</dbReference>
<dbReference type="GO" id="GO:0016787">
    <property type="term" value="F:hydrolase activity"/>
    <property type="evidence" value="ECO:0007669"/>
    <property type="project" value="UniProtKB-KW"/>
</dbReference>
<organism evidence="2 3">
    <name type="scientific">Chondromyces crocatus</name>
    <dbReference type="NCBI Taxonomy" id="52"/>
    <lineage>
        <taxon>Bacteria</taxon>
        <taxon>Pseudomonadati</taxon>
        <taxon>Myxococcota</taxon>
        <taxon>Polyangia</taxon>
        <taxon>Polyangiales</taxon>
        <taxon>Polyangiaceae</taxon>
        <taxon>Chondromyces</taxon>
    </lineage>
</organism>
<dbReference type="STRING" id="52.CMC5_017040"/>
<dbReference type="AlphaFoldDB" id="A0A0K1EAH7"/>
<gene>
    <name evidence="2" type="ORF">CMC5_017040</name>
</gene>
<proteinExistence type="predicted"/>
<dbReference type="Gene3D" id="2.60.120.200">
    <property type="match status" value="1"/>
</dbReference>
<dbReference type="SUPFAM" id="SSF49384">
    <property type="entry name" value="Carbohydrate-binding domain"/>
    <property type="match status" value="1"/>
</dbReference>
<dbReference type="SUPFAM" id="SSF49899">
    <property type="entry name" value="Concanavalin A-like lectins/glucanases"/>
    <property type="match status" value="1"/>
</dbReference>
<dbReference type="GO" id="GO:0030248">
    <property type="term" value="F:cellulose binding"/>
    <property type="evidence" value="ECO:0007669"/>
    <property type="project" value="InterPro"/>
</dbReference>
<dbReference type="Gene3D" id="2.60.40.710">
    <property type="entry name" value="Endoglucanase-like"/>
    <property type="match status" value="1"/>
</dbReference>
<dbReference type="PROSITE" id="PS51172">
    <property type="entry name" value="CBM3"/>
    <property type="match status" value="1"/>
</dbReference>
<dbReference type="InterPro" id="IPR013320">
    <property type="entry name" value="ConA-like_dom_sf"/>
</dbReference>
<dbReference type="EMBL" id="CP012159">
    <property type="protein sequence ID" value="AKT37563.1"/>
    <property type="molecule type" value="Genomic_DNA"/>
</dbReference>
<keyword evidence="3" id="KW-1185">Reference proteome</keyword>
<dbReference type="CDD" id="cd00413">
    <property type="entry name" value="Glyco_hydrolase_16"/>
    <property type="match status" value="1"/>
</dbReference>
<keyword evidence="2" id="KW-0378">Hydrolase</keyword>
<dbReference type="Proteomes" id="UP000067626">
    <property type="component" value="Chromosome"/>
</dbReference>
<dbReference type="InterPro" id="IPR036966">
    <property type="entry name" value="CBM3_sf"/>
</dbReference>
<evidence type="ECO:0000259" key="1">
    <source>
        <dbReference type="PROSITE" id="PS51172"/>
    </source>
</evidence>
<name>A0A0K1EAH7_CHOCO</name>
<dbReference type="Pfam" id="PF00942">
    <property type="entry name" value="CBM_3"/>
    <property type="match status" value="1"/>
</dbReference>
<sequence>MDCGGEVKAVNAPFNGGSMALTPVRLRGEAENGEGMNGMNERFERVSKRLVQVSEGFERVNERSAGTLGQGSGGRRGRVALRALAVVSLLIPGLVAQPKTSAAGPTDLTVEYLNYDAAAPYDGIIEAGIRLRNDTASAIPLSSIVVRYWFTRDGASTVNSACWWWGSSPCPNLTTSVHTVSLSGADRYVEIGFTSGAGSLAPGATTLPVDLGITFGGVNVDETNDYSYANQTAFGAWSRITVHDVGSAPTGGVRGGTPPGGGPVTVAQEFFDDFTYTGNTDANFLNRWNVRSGGGGPGISGAQWSTSNVSMVTDPANGSNRLMRLQGSTNGTSAGTSQAEVISDDRKFRFGTYASRMRFNDAPLHGSRFYADKPIETFFTITPWTSSSATDPNYSEQDFEYMPNGGWGQGNVATMWLTSWETAGSVQNVDKRSDLISASHNGWHTLVLQVSTSGIVYFIDGGAPKFTHAAMFAPETNQFLAFQVWYDQIDTAQSSSRAYFQETDWVYFAKDTILTPAQVDSQVAALRGAAVAFRDTVP</sequence>
<dbReference type="GO" id="GO:0005975">
    <property type="term" value="P:carbohydrate metabolic process"/>
    <property type="evidence" value="ECO:0007669"/>
    <property type="project" value="InterPro"/>
</dbReference>
<dbReference type="InterPro" id="IPR008965">
    <property type="entry name" value="CBM2/CBM3_carb-bd_dom_sf"/>
</dbReference>
<evidence type="ECO:0000313" key="2">
    <source>
        <dbReference type="EMBL" id="AKT37563.1"/>
    </source>
</evidence>
<dbReference type="RefSeq" id="WP_245678354.1">
    <property type="nucleotide sequence ID" value="NZ_CP012159.1"/>
</dbReference>
<evidence type="ECO:0000313" key="3">
    <source>
        <dbReference type="Proteomes" id="UP000067626"/>
    </source>
</evidence>
<dbReference type="EC" id="3.-.-.-" evidence="2"/>
<reference evidence="2 3" key="1">
    <citation type="submission" date="2015-07" db="EMBL/GenBank/DDBJ databases">
        <title>Genome analysis of myxobacterium Chondromyces crocatus Cm c5 reveals a high potential for natural compound synthesis and the genetic basis for the loss of fruiting body formation.</title>
        <authorList>
            <person name="Zaburannyi N."/>
            <person name="Bunk B."/>
            <person name="Maier J."/>
            <person name="Overmann J."/>
            <person name="Mueller R."/>
        </authorList>
    </citation>
    <scope>NUCLEOTIDE SEQUENCE [LARGE SCALE GENOMIC DNA]</scope>
    <source>
        <strain evidence="2 3">Cm c5</strain>
    </source>
</reference>
<dbReference type="InterPro" id="IPR001956">
    <property type="entry name" value="CBM3"/>
</dbReference>
<protein>
    <submittedName>
        <fullName evidence="2">Hydrolase</fullName>
        <ecNumber evidence="2">3.-.-.-</ecNumber>
    </submittedName>
</protein>